<gene>
    <name evidence="1" type="ORF">OFUS_LOCUS6981</name>
</gene>
<protein>
    <submittedName>
        <fullName evidence="1">Uncharacterized protein</fullName>
    </submittedName>
</protein>
<reference evidence="1" key="1">
    <citation type="submission" date="2022-03" db="EMBL/GenBank/DDBJ databases">
        <authorList>
            <person name="Martin C."/>
        </authorList>
    </citation>
    <scope>NUCLEOTIDE SEQUENCE</scope>
</reference>
<evidence type="ECO:0000313" key="2">
    <source>
        <dbReference type="Proteomes" id="UP000749559"/>
    </source>
</evidence>
<keyword evidence="2" id="KW-1185">Reference proteome</keyword>
<comment type="caution">
    <text evidence="1">The sequence shown here is derived from an EMBL/GenBank/DDBJ whole genome shotgun (WGS) entry which is preliminary data.</text>
</comment>
<sequence>MTFDDYSLPECFGFRLTDFNCYWEPGDDTPIYGTVEDGLMDLSSSEKDALEHDLLEGYEFDDYDYGSYATYDNMPADAYISPEDWTFNKIYSHQDYLGHS</sequence>
<organism evidence="1 2">
    <name type="scientific">Owenia fusiformis</name>
    <name type="common">Polychaete worm</name>
    <dbReference type="NCBI Taxonomy" id="6347"/>
    <lineage>
        <taxon>Eukaryota</taxon>
        <taxon>Metazoa</taxon>
        <taxon>Spiralia</taxon>
        <taxon>Lophotrochozoa</taxon>
        <taxon>Annelida</taxon>
        <taxon>Polychaeta</taxon>
        <taxon>Sedentaria</taxon>
        <taxon>Canalipalpata</taxon>
        <taxon>Sabellida</taxon>
        <taxon>Oweniida</taxon>
        <taxon>Oweniidae</taxon>
        <taxon>Owenia</taxon>
    </lineage>
</organism>
<dbReference type="AlphaFoldDB" id="A0A8S4NH08"/>
<evidence type="ECO:0000313" key="1">
    <source>
        <dbReference type="EMBL" id="CAH1780271.1"/>
    </source>
</evidence>
<accession>A0A8S4NH08</accession>
<dbReference type="EMBL" id="CAIIXF020000003">
    <property type="protein sequence ID" value="CAH1780271.1"/>
    <property type="molecule type" value="Genomic_DNA"/>
</dbReference>
<name>A0A8S4NH08_OWEFU</name>
<proteinExistence type="predicted"/>
<dbReference type="Proteomes" id="UP000749559">
    <property type="component" value="Unassembled WGS sequence"/>
</dbReference>